<dbReference type="AlphaFoldDB" id="A0A814BJL0"/>
<evidence type="ECO:0000313" key="2">
    <source>
        <dbReference type="EMBL" id="CAF0927790.1"/>
    </source>
</evidence>
<dbReference type="PROSITE" id="PS51257">
    <property type="entry name" value="PROKAR_LIPOPROTEIN"/>
    <property type="match status" value="1"/>
</dbReference>
<organism evidence="2 3">
    <name type="scientific">Adineta ricciae</name>
    <name type="common">Rotifer</name>
    <dbReference type="NCBI Taxonomy" id="249248"/>
    <lineage>
        <taxon>Eukaryota</taxon>
        <taxon>Metazoa</taxon>
        <taxon>Spiralia</taxon>
        <taxon>Gnathifera</taxon>
        <taxon>Rotifera</taxon>
        <taxon>Eurotatoria</taxon>
        <taxon>Bdelloidea</taxon>
        <taxon>Adinetida</taxon>
        <taxon>Adinetidae</taxon>
        <taxon>Adineta</taxon>
    </lineage>
</organism>
<comment type="caution">
    <text evidence="2">The sequence shown here is derived from an EMBL/GenBank/DDBJ whole genome shotgun (WGS) entry which is preliminary data.</text>
</comment>
<keyword evidence="1" id="KW-1133">Transmembrane helix</keyword>
<keyword evidence="1" id="KW-0472">Membrane</keyword>
<dbReference type="EMBL" id="CAJNOR010000484">
    <property type="protein sequence ID" value="CAF0927790.1"/>
    <property type="molecule type" value="Genomic_DNA"/>
</dbReference>
<protein>
    <submittedName>
        <fullName evidence="2">Uncharacterized protein</fullName>
    </submittedName>
</protein>
<reference evidence="2" key="1">
    <citation type="submission" date="2021-02" db="EMBL/GenBank/DDBJ databases">
        <authorList>
            <person name="Nowell W R."/>
        </authorList>
    </citation>
    <scope>NUCLEOTIDE SEQUENCE</scope>
</reference>
<keyword evidence="3" id="KW-1185">Reference proteome</keyword>
<evidence type="ECO:0000256" key="1">
    <source>
        <dbReference type="SAM" id="Phobius"/>
    </source>
</evidence>
<sequence>MLTCSFRLRHVLIRFFVIFISAVIIACDERNVEERSYCPSIETVSFDSDIDVKCNNSYLAFNEINSNTSNWKFANPSPFCQHQGFVRQCNITRLGPKFLKVPVRSLDLGESACIYCHTNYRPVAPMITVTQSNNDVHSFYTFNLTADRLGDGESFEIIWAKRSSHIRYSLNYWFFQECVDPVVEILERTARQIVFIVDDVSIKRVEFIIRRCHSNCHSYRKCDDDEFSSRMSSNYFHTPHAIEKVSCNSDCLNGLVVNPATIKTMRDEDILLSTIKLPNRKQTIKVLILFPILGLLIVLMFITFVFLLIARVRGLQSKTTYSRTSHMNLDEKQEDVR</sequence>
<proteinExistence type="predicted"/>
<keyword evidence="1" id="KW-0812">Transmembrane</keyword>
<gene>
    <name evidence="2" type="ORF">XAT740_LOCUS9402</name>
</gene>
<feature type="transmembrane region" description="Helical" evidence="1">
    <location>
        <begin position="286"/>
        <end position="310"/>
    </location>
</feature>
<dbReference type="Proteomes" id="UP000663828">
    <property type="component" value="Unassembled WGS sequence"/>
</dbReference>
<evidence type="ECO:0000313" key="3">
    <source>
        <dbReference type="Proteomes" id="UP000663828"/>
    </source>
</evidence>
<accession>A0A814BJL0</accession>
<feature type="transmembrane region" description="Helical" evidence="1">
    <location>
        <begin position="6"/>
        <end position="27"/>
    </location>
</feature>
<name>A0A814BJL0_ADIRI</name>